<name>G5II22_9FIRM</name>
<dbReference type="Proteomes" id="UP000005384">
    <property type="component" value="Unassembled WGS sequence"/>
</dbReference>
<evidence type="ECO:0000313" key="2">
    <source>
        <dbReference type="Proteomes" id="UP000005384"/>
    </source>
</evidence>
<reference evidence="1 2" key="1">
    <citation type="submission" date="2011-08" db="EMBL/GenBank/DDBJ databases">
        <title>The Genome Sequence of Clostridium hathewayi WAL-18680.</title>
        <authorList>
            <consortium name="The Broad Institute Genome Sequencing Platform"/>
            <person name="Earl A."/>
            <person name="Ward D."/>
            <person name="Feldgarden M."/>
            <person name="Gevers D."/>
            <person name="Finegold S.M."/>
            <person name="Summanen P.H."/>
            <person name="Molitoris D.R."/>
            <person name="Song M."/>
            <person name="Daigneault M."/>
            <person name="Allen-Vercoe E."/>
            <person name="Young S.K."/>
            <person name="Zeng Q."/>
            <person name="Gargeya S."/>
            <person name="Fitzgerald M."/>
            <person name="Haas B."/>
            <person name="Abouelleil A."/>
            <person name="Alvarado L."/>
            <person name="Arachchi H.M."/>
            <person name="Berlin A."/>
            <person name="Brown A."/>
            <person name="Chapman S.B."/>
            <person name="Chen Z."/>
            <person name="Dunbar C."/>
            <person name="Freedman E."/>
            <person name="Gearin G."/>
            <person name="Gellesch M."/>
            <person name="Goldberg J."/>
            <person name="Griggs A."/>
            <person name="Gujja S."/>
            <person name="Heiman D."/>
            <person name="Howarth C."/>
            <person name="Larson L."/>
            <person name="Lui A."/>
            <person name="MacDonald P.J.P."/>
            <person name="Montmayeur A."/>
            <person name="Murphy C."/>
            <person name="Neiman D."/>
            <person name="Pearson M."/>
            <person name="Priest M."/>
            <person name="Roberts A."/>
            <person name="Saif S."/>
            <person name="Shea T."/>
            <person name="Shenoy N."/>
            <person name="Sisk P."/>
            <person name="Stolte C."/>
            <person name="Sykes S."/>
            <person name="Wortman J."/>
            <person name="Nusbaum C."/>
            <person name="Birren B."/>
        </authorList>
    </citation>
    <scope>NUCLEOTIDE SEQUENCE [LARGE SCALE GENOMIC DNA]</scope>
    <source>
        <strain evidence="1 2">WAL-18680</strain>
    </source>
</reference>
<protein>
    <submittedName>
        <fullName evidence="1">Uncharacterized protein</fullName>
    </submittedName>
</protein>
<accession>G5II22</accession>
<dbReference type="AlphaFoldDB" id="G5II22"/>
<dbReference type="RefSeq" id="WP_006781129.1">
    <property type="nucleotide sequence ID" value="NZ_CP040506.1"/>
</dbReference>
<comment type="caution">
    <text evidence="1">The sequence shown here is derived from an EMBL/GenBank/DDBJ whole genome shotgun (WGS) entry which is preliminary data.</text>
</comment>
<dbReference type="EMBL" id="ADLN01000083">
    <property type="protein sequence ID" value="EHI58838.1"/>
    <property type="molecule type" value="Genomic_DNA"/>
</dbReference>
<keyword evidence="2" id="KW-1185">Reference proteome</keyword>
<evidence type="ECO:0000313" key="1">
    <source>
        <dbReference type="EMBL" id="EHI58838.1"/>
    </source>
</evidence>
<dbReference type="PROSITE" id="PS51257">
    <property type="entry name" value="PROKAR_LIPOPROTEIN"/>
    <property type="match status" value="1"/>
</dbReference>
<dbReference type="PATRIC" id="fig|742737.3.peg.3125"/>
<dbReference type="HOGENOM" id="CLU_1600463_0_0_9"/>
<proteinExistence type="predicted"/>
<gene>
    <name evidence="1" type="ORF">HMPREF9473_03150</name>
</gene>
<sequence>MRWNKLHIIGVIYVMAMLLTGCANGKGSGDSILPFTSIVPGMSIEEIRKLEPELEEEEGGYALTKDYQGFPMETYLLPEKTESMIVWNCNDDELDLDKLVESLTNYFDERYEVYTTVEDDDYTAVDWRTETYDILLADTSFSFMGMETREVTVYLSLRLDLEDSTE</sequence>
<organism evidence="1 2">
    <name type="scientific">Hungatella hathewayi WAL-18680</name>
    <dbReference type="NCBI Taxonomy" id="742737"/>
    <lineage>
        <taxon>Bacteria</taxon>
        <taxon>Bacillati</taxon>
        <taxon>Bacillota</taxon>
        <taxon>Clostridia</taxon>
        <taxon>Lachnospirales</taxon>
        <taxon>Lachnospiraceae</taxon>
        <taxon>Hungatella</taxon>
    </lineage>
</organism>